<keyword evidence="1" id="KW-0472">Membrane</keyword>
<dbReference type="Pfam" id="PF13349">
    <property type="entry name" value="DUF4097"/>
    <property type="match status" value="1"/>
</dbReference>
<dbReference type="PANTHER" id="PTHR34094">
    <property type="match status" value="1"/>
</dbReference>
<sequence>MHKAGRYTAALLLVAVGASVIADQYAGSHWTDMLIQWWPVLFVALGIEYILFNMKYGESEKQLKLDIGGVVFAVVISALVIGSTQSASALRNWFGHFDLGGAMNSITKGESRKFDKGVTEIPIDAGVNRIVVKNPSGGNIVLQQGTADELQIQSIVYVALEDEQEAGRIAEQTRLEHSVGGGTLTIKAEGNTAVSGFWQQFLVRTDLVISVPPHADVDMNVESSNGQITAGQLKFPKEFKANTTNGTIQLSSLEARKVDLESTNARIVITDSIGKLRAETTNGEIQVTGHQGDVELESTNGGLTLSQVSGSMDVETTNGNIQISEAPQAVKARTTNGSVEVSAHKVDGDWSVETSHGDIRLELPSAGDYTVKGSGENGSIRSELPLDIGKKSVNGTVGSGKNKIQIDTKGSISIRRSS</sequence>
<reference evidence="3" key="1">
    <citation type="submission" date="2018-02" db="EMBL/GenBank/DDBJ databases">
        <authorList>
            <person name="Kim S.-K."/>
            <person name="Jung H.-I."/>
            <person name="Lee S.-W."/>
        </authorList>
    </citation>
    <scope>NUCLEOTIDE SEQUENCE</scope>
    <source>
        <strain evidence="3">SK3146</strain>
    </source>
</reference>
<evidence type="ECO:0000313" key="4">
    <source>
        <dbReference type="Proteomes" id="UP001057134"/>
    </source>
</evidence>
<dbReference type="EMBL" id="CP027059">
    <property type="protein sequence ID" value="UQZ83647.1"/>
    <property type="molecule type" value="Genomic_DNA"/>
</dbReference>
<evidence type="ECO:0000313" key="3">
    <source>
        <dbReference type="EMBL" id="UQZ83647.1"/>
    </source>
</evidence>
<dbReference type="PANTHER" id="PTHR34094:SF1">
    <property type="entry name" value="PROTEIN FAM185A"/>
    <property type="match status" value="1"/>
</dbReference>
<keyword evidence="1" id="KW-1133">Transmembrane helix</keyword>
<feature type="domain" description="DUF4097" evidence="2">
    <location>
        <begin position="293"/>
        <end position="410"/>
    </location>
</feature>
<dbReference type="Proteomes" id="UP001057134">
    <property type="component" value="Chromosome"/>
</dbReference>
<feature type="transmembrane region" description="Helical" evidence="1">
    <location>
        <begin position="63"/>
        <end position="82"/>
    </location>
</feature>
<evidence type="ECO:0000256" key="1">
    <source>
        <dbReference type="SAM" id="Phobius"/>
    </source>
</evidence>
<accession>A0ABY4RQL1</accession>
<gene>
    <name evidence="3" type="ORF">SK3146_02854</name>
</gene>
<reference evidence="3" key="2">
    <citation type="journal article" date="2021" name="J Anim Sci Technol">
        <title>Complete genome sequence of Paenibacillus konkukensis sp. nov. SK3146 as a potential probiotic strain.</title>
        <authorList>
            <person name="Jung H.I."/>
            <person name="Park S."/>
            <person name="Niu K.M."/>
            <person name="Lee S.W."/>
            <person name="Kothari D."/>
            <person name="Yi K.J."/>
            <person name="Kim S.K."/>
        </authorList>
    </citation>
    <scope>NUCLEOTIDE SEQUENCE</scope>
    <source>
        <strain evidence="3">SK3146</strain>
    </source>
</reference>
<dbReference type="RefSeq" id="WP_249865645.1">
    <property type="nucleotide sequence ID" value="NZ_CP027059.1"/>
</dbReference>
<keyword evidence="4" id="KW-1185">Reference proteome</keyword>
<proteinExistence type="predicted"/>
<organism evidence="3 4">
    <name type="scientific">Paenibacillus konkukensis</name>
    <dbReference type="NCBI Taxonomy" id="2020716"/>
    <lineage>
        <taxon>Bacteria</taxon>
        <taxon>Bacillati</taxon>
        <taxon>Bacillota</taxon>
        <taxon>Bacilli</taxon>
        <taxon>Bacillales</taxon>
        <taxon>Paenibacillaceae</taxon>
        <taxon>Paenibacillus</taxon>
    </lineage>
</organism>
<dbReference type="InterPro" id="IPR025164">
    <property type="entry name" value="Toastrack_DUF4097"/>
</dbReference>
<protein>
    <recommendedName>
        <fullName evidence="2">DUF4097 domain-containing protein</fullName>
    </recommendedName>
</protein>
<evidence type="ECO:0000259" key="2">
    <source>
        <dbReference type="Pfam" id="PF13349"/>
    </source>
</evidence>
<feature type="transmembrane region" description="Helical" evidence="1">
    <location>
        <begin position="33"/>
        <end position="51"/>
    </location>
</feature>
<keyword evidence="1" id="KW-0812">Transmembrane</keyword>
<name>A0ABY4RQL1_9BACL</name>